<protein>
    <submittedName>
        <fullName evidence="4">Uncharacterized protein</fullName>
    </submittedName>
</protein>
<dbReference type="RefSeq" id="WP_030556453.1">
    <property type="nucleotide sequence ID" value="NZ_BMUB01000024.1"/>
</dbReference>
<evidence type="ECO:0000256" key="1">
    <source>
        <dbReference type="SAM" id="MobiDB-lite"/>
    </source>
</evidence>
<feature type="transmembrane region" description="Helical" evidence="2">
    <location>
        <begin position="24"/>
        <end position="42"/>
    </location>
</feature>
<reference evidence="3" key="5">
    <citation type="submission" date="2020-09" db="EMBL/GenBank/DDBJ databases">
        <authorList>
            <person name="Sun Q."/>
            <person name="Ohkuma M."/>
        </authorList>
    </citation>
    <scope>NUCLEOTIDE SEQUENCE</scope>
    <source>
        <strain evidence="3">JCM 4434</strain>
    </source>
</reference>
<dbReference type="EMBL" id="BMUB01000024">
    <property type="protein sequence ID" value="GGV00572.1"/>
    <property type="molecule type" value="Genomic_DNA"/>
</dbReference>
<comment type="caution">
    <text evidence="4">The sequence shown here is derived from an EMBL/GenBank/DDBJ whole genome shotgun (WGS) entry which is preliminary data.</text>
</comment>
<evidence type="ECO:0000313" key="4">
    <source>
        <dbReference type="EMBL" id="OEV37354.1"/>
    </source>
</evidence>
<reference evidence="4 5" key="2">
    <citation type="submission" date="2014-07" db="EMBL/GenBank/DDBJ databases">
        <authorList>
            <person name="Zhang J.E."/>
            <person name="Yang H."/>
            <person name="Guo J."/>
            <person name="Deng Z."/>
            <person name="Luo H."/>
            <person name="Luo M."/>
            <person name="Zhao B."/>
        </authorList>
    </citation>
    <scope>NUCLEOTIDE SEQUENCE [LARGE SCALE GENOMIC DNA]</scope>
    <source>
        <strain evidence="4">ATCC 10762</strain>
        <strain evidence="5">ATCC 10762 / DSM 40127 / CCM 3239 / JCM 4008 / LMG 5968 / NBRC 12843 / NCIMB 8234 / A-377</strain>
    </source>
</reference>
<accession>A0A8H9HZN1</accession>
<reference evidence="3" key="1">
    <citation type="journal article" date="2014" name="Int. J. Syst. Evol. Microbiol.">
        <title>Complete genome sequence of Corynebacterium casei LMG S-19264T (=DSM 44701T), isolated from a smear-ripened cheese.</title>
        <authorList>
            <consortium name="US DOE Joint Genome Institute (JGI-PGF)"/>
            <person name="Walter F."/>
            <person name="Albersmeier A."/>
            <person name="Kalinowski J."/>
            <person name="Ruckert C."/>
        </authorList>
    </citation>
    <scope>NUCLEOTIDE SEQUENCE</scope>
    <source>
        <strain evidence="3">JCM 4434</strain>
    </source>
</reference>
<evidence type="ECO:0000313" key="5">
    <source>
        <dbReference type="Proteomes" id="UP000037395"/>
    </source>
</evidence>
<reference evidence="5" key="3">
    <citation type="submission" date="2016-08" db="EMBL/GenBank/DDBJ databases">
        <title>Sequencing, assembly and comparative genomics of S. aureofaciens ATCC 10762.</title>
        <authorList>
            <person name="Gradnigo J.S."/>
            <person name="Johnson N."/>
            <person name="Somerville G.A."/>
        </authorList>
    </citation>
    <scope>NUCLEOTIDE SEQUENCE [LARGE SCALE GENOMIC DNA]</scope>
    <source>
        <strain evidence="5">ATCC 10762 / DSM 40127 / CCM 3239 / JCM 4008 / LMG 5968 / NBRC 12843 / NCIMB 8234 / A-377</strain>
    </source>
</reference>
<dbReference type="Proteomes" id="UP000037395">
    <property type="component" value="Unassembled WGS sequence"/>
</dbReference>
<reference evidence="4" key="4">
    <citation type="submission" date="2016-08" db="EMBL/GenBank/DDBJ databases">
        <title>Sequencing, Assembly and Comparative Genomics of S. aureofaciens ATCC 10762.</title>
        <authorList>
            <person name="Gradnigo J.S."/>
            <person name="Johnson N."/>
            <person name="Somerville G.A."/>
        </authorList>
    </citation>
    <scope>NUCLEOTIDE SEQUENCE [LARGE SCALE GENOMIC DNA]</scope>
    <source>
        <strain evidence="4">ATCC 10762</strain>
    </source>
</reference>
<dbReference type="EMBL" id="JPRF03000021">
    <property type="protein sequence ID" value="OEV37354.1"/>
    <property type="molecule type" value="Genomic_DNA"/>
</dbReference>
<keyword evidence="2" id="KW-0472">Membrane</keyword>
<dbReference type="AlphaFoldDB" id="A0A1E7N9N2"/>
<evidence type="ECO:0000313" key="3">
    <source>
        <dbReference type="EMBL" id="GGV00572.1"/>
    </source>
</evidence>
<organism evidence="4 5">
    <name type="scientific">Kitasatospora aureofaciens</name>
    <name type="common">Streptomyces aureofaciens</name>
    <dbReference type="NCBI Taxonomy" id="1894"/>
    <lineage>
        <taxon>Bacteria</taxon>
        <taxon>Bacillati</taxon>
        <taxon>Actinomycetota</taxon>
        <taxon>Actinomycetes</taxon>
        <taxon>Kitasatosporales</taxon>
        <taxon>Streptomycetaceae</taxon>
        <taxon>Kitasatospora</taxon>
    </lineage>
</organism>
<keyword evidence="2" id="KW-0812">Transmembrane</keyword>
<dbReference type="GeneID" id="97489309"/>
<accession>A0A1E7N9N2</accession>
<keyword evidence="2" id="KW-1133">Transmembrane helix</keyword>
<dbReference type="OrthoDB" id="9988499at2"/>
<name>A0A1E7N9N2_KITAU</name>
<dbReference type="Proteomes" id="UP000610124">
    <property type="component" value="Unassembled WGS sequence"/>
</dbReference>
<sequence length="203" mass="21463">MSGLPARWARSLADRWAGRLQDPLLLPGVLVVAVAAAGFVGYRDWQDHRPAEAVGRSTHLCHLPTGPDTPLGRLLPDGDQDSEDRTKSVVGDDPRTCVIRVDGRTVLTLTSIGRRGELALASEAAKRPDARTFDAGGLGASWPGGAAAAAGCLTGKYERYDYFELEIVAGEAVRTSGGPGGVQADLEQLARAALTETRKEQCS</sequence>
<proteinExistence type="predicted"/>
<gene>
    <name evidence="3" type="ORF">GCM10010502_63840</name>
    <name evidence="4" type="ORF">HS99_0006095</name>
</gene>
<keyword evidence="5" id="KW-1185">Reference proteome</keyword>
<feature type="region of interest" description="Disordered" evidence="1">
    <location>
        <begin position="64"/>
        <end position="90"/>
    </location>
</feature>
<evidence type="ECO:0000256" key="2">
    <source>
        <dbReference type="SAM" id="Phobius"/>
    </source>
</evidence>